<feature type="binding site" evidence="7">
    <location>
        <position position="39"/>
    </location>
    <ligand>
        <name>substrate</name>
    </ligand>
</feature>
<comment type="caution">
    <text evidence="8">The sequence shown here is derived from an EMBL/GenBank/DDBJ whole genome shotgun (WGS) entry which is preliminary data.</text>
</comment>
<dbReference type="EMBL" id="NOXX01000222">
    <property type="protein sequence ID" value="OYQ40567.1"/>
    <property type="molecule type" value="Genomic_DNA"/>
</dbReference>
<evidence type="ECO:0000256" key="5">
    <source>
        <dbReference type="ARBA" id="ARBA00022840"/>
    </source>
</evidence>
<dbReference type="GO" id="GO:0009073">
    <property type="term" value="P:aromatic amino acid family biosynthetic process"/>
    <property type="evidence" value="ECO:0007669"/>
    <property type="project" value="UniProtKB-KW"/>
</dbReference>
<evidence type="ECO:0000256" key="3">
    <source>
        <dbReference type="ARBA" id="ARBA00022741"/>
    </source>
</evidence>
<keyword evidence="2 7" id="KW-0808">Transferase</keyword>
<dbReference type="Pfam" id="PF01202">
    <property type="entry name" value="SKI"/>
    <property type="match status" value="1"/>
</dbReference>
<keyword evidence="7" id="KW-0479">Metal-binding</keyword>
<dbReference type="PANTHER" id="PTHR21087:SF16">
    <property type="entry name" value="SHIKIMATE KINASE 1, CHLOROPLASTIC"/>
    <property type="match status" value="1"/>
</dbReference>
<evidence type="ECO:0000256" key="1">
    <source>
        <dbReference type="ARBA" id="ARBA00022605"/>
    </source>
</evidence>
<evidence type="ECO:0000313" key="8">
    <source>
        <dbReference type="EMBL" id="OYQ40567.1"/>
    </source>
</evidence>
<dbReference type="SUPFAM" id="SSF52540">
    <property type="entry name" value="P-loop containing nucleoside triphosphate hydrolases"/>
    <property type="match status" value="1"/>
</dbReference>
<evidence type="ECO:0000256" key="7">
    <source>
        <dbReference type="HAMAP-Rule" id="MF_00109"/>
    </source>
</evidence>
<dbReference type="EC" id="2.7.1.71" evidence="7"/>
<keyword evidence="3 7" id="KW-0547">Nucleotide-binding</keyword>
<keyword evidence="7" id="KW-0460">Magnesium</keyword>
<keyword evidence="9" id="KW-1185">Reference proteome</keyword>
<dbReference type="PANTHER" id="PTHR21087">
    <property type="entry name" value="SHIKIMATE KINASE"/>
    <property type="match status" value="1"/>
</dbReference>
<feature type="binding site" evidence="7">
    <location>
        <position position="21"/>
    </location>
    <ligand>
        <name>Mg(2+)</name>
        <dbReference type="ChEBI" id="CHEBI:18420"/>
    </ligand>
</feature>
<dbReference type="CDD" id="cd00464">
    <property type="entry name" value="SK"/>
    <property type="match status" value="1"/>
</dbReference>
<feature type="binding site" evidence="7">
    <location>
        <begin position="17"/>
        <end position="22"/>
    </location>
    <ligand>
        <name>ATP</name>
        <dbReference type="ChEBI" id="CHEBI:30616"/>
    </ligand>
</feature>
<dbReference type="InterPro" id="IPR031322">
    <property type="entry name" value="Shikimate/glucono_kinase"/>
</dbReference>
<proteinExistence type="inferred from homology"/>
<feature type="binding site" evidence="7">
    <location>
        <position position="63"/>
    </location>
    <ligand>
        <name>substrate</name>
    </ligand>
</feature>
<feature type="binding site" evidence="7">
    <location>
        <position position="86"/>
    </location>
    <ligand>
        <name>substrate</name>
    </ligand>
</feature>
<dbReference type="Gene3D" id="3.40.50.300">
    <property type="entry name" value="P-loop containing nucleotide triphosphate hydrolases"/>
    <property type="match status" value="1"/>
</dbReference>
<keyword evidence="5 7" id="KW-0067">ATP-binding</keyword>
<comment type="cofactor">
    <cofactor evidence="7">
        <name>Mg(2+)</name>
        <dbReference type="ChEBI" id="CHEBI:18420"/>
    </cofactor>
    <text evidence="7">Binds 1 Mg(2+) ion per subunit.</text>
</comment>
<protein>
    <recommendedName>
        <fullName evidence="7">Shikimate kinase</fullName>
        <shortName evidence="7">SK</shortName>
        <ecNumber evidence="7">2.7.1.71</ecNumber>
    </recommendedName>
</protein>
<dbReference type="UniPathway" id="UPA00053">
    <property type="reaction ID" value="UER00088"/>
</dbReference>
<dbReference type="GO" id="GO:0000287">
    <property type="term" value="F:magnesium ion binding"/>
    <property type="evidence" value="ECO:0007669"/>
    <property type="project" value="UniProtKB-UniRule"/>
</dbReference>
<dbReference type="HAMAP" id="MF_00109">
    <property type="entry name" value="Shikimate_kinase"/>
    <property type="match status" value="1"/>
</dbReference>
<comment type="pathway">
    <text evidence="7">Metabolic intermediate biosynthesis; chorismate biosynthesis; chorismate from D-erythrose 4-phosphate and phosphoenolpyruvate: step 5/7.</text>
</comment>
<dbReference type="AlphaFoldDB" id="A0A255ZG88"/>
<keyword evidence="7" id="KW-0963">Cytoplasm</keyword>
<evidence type="ECO:0000256" key="6">
    <source>
        <dbReference type="ARBA" id="ARBA00023141"/>
    </source>
</evidence>
<comment type="similarity">
    <text evidence="7">Belongs to the shikimate kinase family.</text>
</comment>
<dbReference type="InterPro" id="IPR000623">
    <property type="entry name" value="Shikimate_kinase/TSH1"/>
</dbReference>
<dbReference type="GO" id="GO:0004765">
    <property type="term" value="F:shikimate kinase activity"/>
    <property type="evidence" value="ECO:0007669"/>
    <property type="project" value="UniProtKB-UniRule"/>
</dbReference>
<organism evidence="8 9">
    <name type="scientific">Flavobacterium aurantiibacter</name>
    <dbReference type="NCBI Taxonomy" id="2023067"/>
    <lineage>
        <taxon>Bacteria</taxon>
        <taxon>Pseudomonadati</taxon>
        <taxon>Bacteroidota</taxon>
        <taxon>Flavobacteriia</taxon>
        <taxon>Flavobacteriales</taxon>
        <taxon>Flavobacteriaceae</taxon>
        <taxon>Flavobacterium</taxon>
    </lineage>
</organism>
<comment type="subunit">
    <text evidence="7">Monomer.</text>
</comment>
<comment type="subcellular location">
    <subcellularLocation>
        <location evidence="7">Cytoplasm</location>
    </subcellularLocation>
</comment>
<name>A0A255ZG88_9FLAO</name>
<dbReference type="GO" id="GO:0009423">
    <property type="term" value="P:chorismate biosynthetic process"/>
    <property type="evidence" value="ECO:0007669"/>
    <property type="project" value="UniProtKB-UniRule"/>
</dbReference>
<evidence type="ECO:0000313" key="9">
    <source>
        <dbReference type="Proteomes" id="UP000216035"/>
    </source>
</evidence>
<sequence length="176" mass="19916">MQQFSLNSSVVLMGYAGSGKSTVGRLLAQKLGVAHRDLDTFIEEKQQQSITDLFKNRGEIYFRKLENQLLVELLNAETPLVISLGGGTPCYANNAELIANSQHQSFYLQTNVPTLVARLNDKRQNRPLLANIDDLPTYIGQHLFEREHYYRTAKHIVSTTGKSPEEVADEIYRFLT</sequence>
<dbReference type="GO" id="GO:0005524">
    <property type="term" value="F:ATP binding"/>
    <property type="evidence" value="ECO:0007669"/>
    <property type="project" value="UniProtKB-UniRule"/>
</dbReference>
<reference evidence="8 9" key="1">
    <citation type="submission" date="2017-07" db="EMBL/GenBank/DDBJ databases">
        <title>Flavobacterium cyanobacteriorum sp. nov., isolated from cyanobacterial aggregates in a eutrophic lake.</title>
        <authorList>
            <person name="Cai H."/>
        </authorList>
    </citation>
    <scope>NUCLEOTIDE SEQUENCE [LARGE SCALE GENOMIC DNA]</scope>
    <source>
        <strain evidence="8 9">TH167</strain>
    </source>
</reference>
<feature type="binding site" evidence="7">
    <location>
        <position position="126"/>
    </location>
    <ligand>
        <name>ATP</name>
        <dbReference type="ChEBI" id="CHEBI:30616"/>
    </ligand>
</feature>
<dbReference type="GO" id="GO:0008652">
    <property type="term" value="P:amino acid biosynthetic process"/>
    <property type="evidence" value="ECO:0007669"/>
    <property type="project" value="UniProtKB-KW"/>
</dbReference>
<evidence type="ECO:0000256" key="4">
    <source>
        <dbReference type="ARBA" id="ARBA00022777"/>
    </source>
</evidence>
<dbReference type="PRINTS" id="PR01100">
    <property type="entry name" value="SHIKIMTKNASE"/>
</dbReference>
<comment type="caution">
    <text evidence="7">Lacks conserved residue(s) required for the propagation of feature annotation.</text>
</comment>
<dbReference type="Proteomes" id="UP000216035">
    <property type="component" value="Unassembled WGS sequence"/>
</dbReference>
<keyword evidence="6 7" id="KW-0057">Aromatic amino acid biosynthesis</keyword>
<accession>A0A255ZG88</accession>
<comment type="function">
    <text evidence="7">Catalyzes the specific phosphorylation of the 3-hydroxyl group of shikimic acid using ATP as a cosubstrate.</text>
</comment>
<comment type="catalytic activity">
    <reaction evidence="7">
        <text>shikimate + ATP = 3-phosphoshikimate + ADP + H(+)</text>
        <dbReference type="Rhea" id="RHEA:13121"/>
        <dbReference type="ChEBI" id="CHEBI:15378"/>
        <dbReference type="ChEBI" id="CHEBI:30616"/>
        <dbReference type="ChEBI" id="CHEBI:36208"/>
        <dbReference type="ChEBI" id="CHEBI:145989"/>
        <dbReference type="ChEBI" id="CHEBI:456216"/>
        <dbReference type="EC" id="2.7.1.71"/>
    </reaction>
</comment>
<feature type="binding site" evidence="7">
    <location>
        <position position="146"/>
    </location>
    <ligand>
        <name>substrate</name>
    </ligand>
</feature>
<dbReference type="RefSeq" id="WP_094487322.1">
    <property type="nucleotide sequence ID" value="NZ_NOXX01000222.1"/>
</dbReference>
<dbReference type="GO" id="GO:0005829">
    <property type="term" value="C:cytosol"/>
    <property type="evidence" value="ECO:0007669"/>
    <property type="project" value="TreeGrafter"/>
</dbReference>
<keyword evidence="1 7" id="KW-0028">Amino-acid biosynthesis</keyword>
<gene>
    <name evidence="7" type="primary">aroK</name>
    <name evidence="8" type="ORF">CHX27_13675</name>
</gene>
<dbReference type="OrthoDB" id="9800332at2"/>
<keyword evidence="4 7" id="KW-0418">Kinase</keyword>
<dbReference type="InterPro" id="IPR027417">
    <property type="entry name" value="P-loop_NTPase"/>
</dbReference>
<evidence type="ECO:0000256" key="2">
    <source>
        <dbReference type="ARBA" id="ARBA00022679"/>
    </source>
</evidence>